<name>A0A6G1FUL6_9PEZI</name>
<dbReference type="PANTHER" id="PTHR11085:SF6">
    <property type="entry name" value="NAD-DEPENDENT PROTEIN DEACETYLASE SIRTUIN-2"/>
    <property type="match status" value="1"/>
</dbReference>
<protein>
    <recommendedName>
        <fullName evidence="6">NAD-dependent protein deacetylase</fullName>
        <ecNumber evidence="6">2.3.1.286</ecNumber>
    </recommendedName>
</protein>
<feature type="binding site" evidence="9 10">
    <location>
        <position position="184"/>
    </location>
    <ligand>
        <name>Zn(2+)</name>
        <dbReference type="ChEBI" id="CHEBI:29105"/>
    </ligand>
</feature>
<dbReference type="GO" id="GO:0005634">
    <property type="term" value="C:nucleus"/>
    <property type="evidence" value="ECO:0007669"/>
    <property type="project" value="TreeGrafter"/>
</dbReference>
<sequence>MGQKESSVTVDGSTPPETLESRTIEGVAKYIRDGKAKRVVIMNGAGISTAAGIPDFRSPETGLYANLARLNLPYPEAVFDIGFFKENPYPFYALSAELYPGKYKPTIAHCFVRLLEKKNLLRMCFTQNIDCLEREAGVSDDKIIEAHGSYASQSCIRCLRPQPPEPLREAINKGEPAHCQNEECLGWVKPDIVFFGEALPPSFVMNRLTPAEADLIIVMGTSLTVFPFAGLPQVAREGVPRVLLNNEEAGDLGSRPDDVLALGDIDENVRKLARAIGWLDELEGLWASVAPEKAAEYRMRFEAKEPTKTTDETLEDEVAQLTAEVEKTLKLTQELTERATGKLPDGPPQSEGKDTGQKEEKEQETTQSGLDHVFPHLKKSSL</sequence>
<evidence type="ECO:0000256" key="6">
    <source>
        <dbReference type="PIRNR" id="PIRNR037938"/>
    </source>
</evidence>
<dbReference type="Proteomes" id="UP000504638">
    <property type="component" value="Unplaced"/>
</dbReference>
<dbReference type="InterPro" id="IPR026591">
    <property type="entry name" value="Sirtuin_cat_small_dom_sf"/>
</dbReference>
<dbReference type="GO" id="GO:0017136">
    <property type="term" value="F:histone deacetylase activity, NAD-dependent"/>
    <property type="evidence" value="ECO:0007669"/>
    <property type="project" value="InterPro"/>
</dbReference>
<keyword evidence="2 6" id="KW-0808">Transferase</keyword>
<reference evidence="15" key="3">
    <citation type="submission" date="2025-04" db="UniProtKB">
        <authorList>
            <consortium name="RefSeq"/>
        </authorList>
    </citation>
    <scope>IDENTIFICATION</scope>
    <source>
        <strain evidence="15">CBS 781.70</strain>
    </source>
</reference>
<reference evidence="13 15" key="1">
    <citation type="submission" date="2020-01" db="EMBL/GenBank/DDBJ databases">
        <authorList>
            <consortium name="DOE Joint Genome Institute"/>
            <person name="Haridas S."/>
            <person name="Albert R."/>
            <person name="Binder M."/>
            <person name="Bloem J."/>
            <person name="Labutti K."/>
            <person name="Salamov A."/>
            <person name="Andreopoulos B."/>
            <person name="Baker S.E."/>
            <person name="Barry K."/>
            <person name="Bills G."/>
            <person name="Bluhm B.H."/>
            <person name="Cannon C."/>
            <person name="Castanera R."/>
            <person name="Culley D.E."/>
            <person name="Daum C."/>
            <person name="Ezra D."/>
            <person name="Gonzalez J.B."/>
            <person name="Henrissat B."/>
            <person name="Kuo A."/>
            <person name="Liang C."/>
            <person name="Lipzen A."/>
            <person name="Lutzoni F."/>
            <person name="Magnuson J."/>
            <person name="Mondo S."/>
            <person name="Nolan M."/>
            <person name="Ohm R."/>
            <person name="Pangilinan J."/>
            <person name="Park H.-J."/>
            <person name="Ramirez L."/>
            <person name="Alfaro M."/>
            <person name="Sun H."/>
            <person name="Tritt A."/>
            <person name="Yoshinaga Y."/>
            <person name="Zwiers L.-H."/>
            <person name="Turgeon B.G."/>
            <person name="Goodwin S.B."/>
            <person name="Spatafora J.W."/>
            <person name="Crous P.W."/>
            <person name="Grigoriev I.V."/>
        </authorList>
    </citation>
    <scope>NUCLEOTIDE SEQUENCE</scope>
    <source>
        <strain evidence="13 15">CBS 781.70</strain>
    </source>
</reference>
<evidence type="ECO:0000256" key="1">
    <source>
        <dbReference type="ARBA" id="ARBA00006924"/>
    </source>
</evidence>
<comment type="catalytic activity">
    <reaction evidence="6">
        <text>N(6)-acetyl-L-lysyl-[protein] + NAD(+) + H2O = 2''-O-acetyl-ADP-D-ribose + nicotinamide + L-lysyl-[protein]</text>
        <dbReference type="Rhea" id="RHEA:43636"/>
        <dbReference type="Rhea" id="RHEA-COMP:9752"/>
        <dbReference type="Rhea" id="RHEA-COMP:10731"/>
        <dbReference type="ChEBI" id="CHEBI:15377"/>
        <dbReference type="ChEBI" id="CHEBI:17154"/>
        <dbReference type="ChEBI" id="CHEBI:29969"/>
        <dbReference type="ChEBI" id="CHEBI:57540"/>
        <dbReference type="ChEBI" id="CHEBI:61930"/>
        <dbReference type="ChEBI" id="CHEBI:83767"/>
        <dbReference type="EC" id="2.3.1.286"/>
    </reaction>
</comment>
<feature type="binding site" evidence="8">
    <location>
        <begin position="45"/>
        <end position="49"/>
    </location>
    <ligand>
        <name>NAD(+)</name>
        <dbReference type="ChEBI" id="CHEBI:57540"/>
    </ligand>
</feature>
<dbReference type="EC" id="2.3.1.286" evidence="6"/>
<evidence type="ECO:0000256" key="4">
    <source>
        <dbReference type="ARBA" id="ARBA00022833"/>
    </source>
</evidence>
<feature type="compositionally biased region" description="Basic and acidic residues" evidence="11">
    <location>
        <begin position="351"/>
        <end position="364"/>
    </location>
</feature>
<feature type="binding site" evidence="8">
    <location>
        <begin position="127"/>
        <end position="130"/>
    </location>
    <ligand>
        <name>NAD(+)</name>
        <dbReference type="ChEBI" id="CHEBI:57540"/>
    </ligand>
</feature>
<keyword evidence="3 6" id="KW-0479">Metal-binding</keyword>
<dbReference type="CDD" id="cd01408">
    <property type="entry name" value="SIRT1"/>
    <property type="match status" value="1"/>
</dbReference>
<evidence type="ECO:0000259" key="12">
    <source>
        <dbReference type="PROSITE" id="PS50305"/>
    </source>
</evidence>
<dbReference type="InterPro" id="IPR017328">
    <property type="entry name" value="Sirtuin_class_I"/>
</dbReference>
<dbReference type="PANTHER" id="PTHR11085">
    <property type="entry name" value="NAD-DEPENDENT PROTEIN DEACYLASE SIRTUIN-5, MITOCHONDRIAL-RELATED"/>
    <property type="match status" value="1"/>
</dbReference>
<dbReference type="GO" id="GO:0070403">
    <property type="term" value="F:NAD+ binding"/>
    <property type="evidence" value="ECO:0007669"/>
    <property type="project" value="UniProtKB-UniRule"/>
</dbReference>
<feature type="binding site" evidence="8">
    <location>
        <begin position="55"/>
        <end position="57"/>
    </location>
    <ligand>
        <name>NAD(+)</name>
        <dbReference type="ChEBI" id="CHEBI:57540"/>
    </ligand>
</feature>
<evidence type="ECO:0000256" key="3">
    <source>
        <dbReference type="ARBA" id="ARBA00022723"/>
    </source>
</evidence>
<keyword evidence="5 6" id="KW-0520">NAD</keyword>
<dbReference type="Gene3D" id="3.30.1600.10">
    <property type="entry name" value="SIR2/SIRT2 'Small Domain"/>
    <property type="match status" value="1"/>
</dbReference>
<comment type="similarity">
    <text evidence="1 6">Belongs to the sirtuin family. Class I subfamily.</text>
</comment>
<evidence type="ECO:0000313" key="13">
    <source>
        <dbReference type="EMBL" id="KAF1809382.1"/>
    </source>
</evidence>
<evidence type="ECO:0000256" key="2">
    <source>
        <dbReference type="ARBA" id="ARBA00022679"/>
    </source>
</evidence>
<evidence type="ECO:0000313" key="15">
    <source>
        <dbReference type="RefSeq" id="XP_033531013.1"/>
    </source>
</evidence>
<proteinExistence type="inferred from homology"/>
<dbReference type="Gene3D" id="3.40.50.1220">
    <property type="entry name" value="TPP-binding domain"/>
    <property type="match status" value="1"/>
</dbReference>
<evidence type="ECO:0000256" key="5">
    <source>
        <dbReference type="ARBA" id="ARBA00023027"/>
    </source>
</evidence>
<feature type="domain" description="Deacetylase sirtuin-type" evidence="12">
    <location>
        <begin position="17"/>
        <end position="279"/>
    </location>
</feature>
<feature type="binding site" evidence="8">
    <location>
        <begin position="245"/>
        <end position="247"/>
    </location>
    <ligand>
        <name>NAD(+)</name>
        <dbReference type="ChEBI" id="CHEBI:57540"/>
    </ligand>
</feature>
<dbReference type="SUPFAM" id="SSF52467">
    <property type="entry name" value="DHS-like NAD/FAD-binding domain"/>
    <property type="match status" value="1"/>
</dbReference>
<accession>A0A6G1FUL6</accession>
<evidence type="ECO:0000256" key="11">
    <source>
        <dbReference type="SAM" id="MobiDB-lite"/>
    </source>
</evidence>
<keyword evidence="14" id="KW-1185">Reference proteome</keyword>
<evidence type="ECO:0000256" key="8">
    <source>
        <dbReference type="PIRSR" id="PIRSR037938-2"/>
    </source>
</evidence>
<dbReference type="PROSITE" id="PS50305">
    <property type="entry name" value="SIRTUIN"/>
    <property type="match status" value="1"/>
</dbReference>
<dbReference type="PIRSF" id="PIRSF037938">
    <property type="entry name" value="SIR2_euk"/>
    <property type="match status" value="1"/>
</dbReference>
<evidence type="ECO:0000256" key="9">
    <source>
        <dbReference type="PIRSR" id="PIRSR037938-3"/>
    </source>
</evidence>
<feature type="binding site" evidence="10">
    <location>
        <position position="179"/>
    </location>
    <ligand>
        <name>Zn(2+)</name>
        <dbReference type="ChEBI" id="CHEBI:29105"/>
    </ligand>
</feature>
<dbReference type="GeneID" id="54420726"/>
<feature type="active site" description="Proton acceptor" evidence="7 10">
    <location>
        <position position="147"/>
    </location>
</feature>
<comment type="cofactor">
    <cofactor evidence="9">
        <name>Zn(2+)</name>
        <dbReference type="ChEBI" id="CHEBI:29105"/>
    </cofactor>
    <text evidence="9">Binds 1 zinc ion per subunit.</text>
</comment>
<organism evidence="13">
    <name type="scientific">Eremomyces bilateralis CBS 781.70</name>
    <dbReference type="NCBI Taxonomy" id="1392243"/>
    <lineage>
        <taxon>Eukaryota</taxon>
        <taxon>Fungi</taxon>
        <taxon>Dikarya</taxon>
        <taxon>Ascomycota</taxon>
        <taxon>Pezizomycotina</taxon>
        <taxon>Dothideomycetes</taxon>
        <taxon>Dothideomycetes incertae sedis</taxon>
        <taxon>Eremomycetales</taxon>
        <taxon>Eremomycetaceae</taxon>
        <taxon>Eremomyces</taxon>
    </lineage>
</organism>
<feature type="binding site" evidence="9 10">
    <location>
        <position position="155"/>
    </location>
    <ligand>
        <name>Zn(2+)</name>
        <dbReference type="ChEBI" id="CHEBI:29105"/>
    </ligand>
</feature>
<dbReference type="InterPro" id="IPR050134">
    <property type="entry name" value="NAD-dep_sirtuin_deacylases"/>
</dbReference>
<keyword evidence="4 6" id="KW-0862">Zinc</keyword>
<dbReference type="AlphaFoldDB" id="A0A6G1FUL6"/>
<dbReference type="OrthoDB" id="420264at2759"/>
<feature type="region of interest" description="Disordered" evidence="11">
    <location>
        <begin position="333"/>
        <end position="382"/>
    </location>
</feature>
<feature type="binding site" evidence="9 10">
    <location>
        <position position="158"/>
    </location>
    <ligand>
        <name>Zn(2+)</name>
        <dbReference type="ChEBI" id="CHEBI:29105"/>
    </ligand>
</feature>
<dbReference type="EMBL" id="ML975173">
    <property type="protein sequence ID" value="KAF1809382.1"/>
    <property type="molecule type" value="Genomic_DNA"/>
</dbReference>
<dbReference type="InterPro" id="IPR029035">
    <property type="entry name" value="DHS-like_NAD/FAD-binding_dom"/>
</dbReference>
<evidence type="ECO:0000313" key="14">
    <source>
        <dbReference type="Proteomes" id="UP000504638"/>
    </source>
</evidence>
<feature type="binding site" evidence="8">
    <location>
        <begin position="221"/>
        <end position="222"/>
    </location>
    <ligand>
        <name>NAD(+)</name>
        <dbReference type="ChEBI" id="CHEBI:57540"/>
    </ligand>
</feature>
<gene>
    <name evidence="13 15" type="ORF">P152DRAFT_461568</name>
</gene>
<evidence type="ECO:0000256" key="10">
    <source>
        <dbReference type="PROSITE-ProRule" id="PRU00236"/>
    </source>
</evidence>
<dbReference type="Pfam" id="PF02146">
    <property type="entry name" value="SIR2"/>
    <property type="match status" value="1"/>
</dbReference>
<dbReference type="InterPro" id="IPR003000">
    <property type="entry name" value="Sirtuin"/>
</dbReference>
<dbReference type="GO" id="GO:0008270">
    <property type="term" value="F:zinc ion binding"/>
    <property type="evidence" value="ECO:0007669"/>
    <property type="project" value="UniProtKB-UniRule"/>
</dbReference>
<dbReference type="RefSeq" id="XP_033531013.1">
    <property type="nucleotide sequence ID" value="XM_033680156.1"/>
</dbReference>
<dbReference type="InterPro" id="IPR026590">
    <property type="entry name" value="Ssirtuin_cat_dom"/>
</dbReference>
<reference evidence="15" key="2">
    <citation type="submission" date="2020-04" db="EMBL/GenBank/DDBJ databases">
        <authorList>
            <consortium name="NCBI Genome Project"/>
        </authorList>
    </citation>
    <scope>NUCLEOTIDE SEQUENCE</scope>
    <source>
        <strain evidence="15">CBS 781.70</strain>
    </source>
</reference>
<evidence type="ECO:0000256" key="7">
    <source>
        <dbReference type="PIRSR" id="PIRSR037938-1"/>
    </source>
</evidence>